<dbReference type="InterPro" id="IPR001173">
    <property type="entry name" value="Glyco_trans_2-like"/>
</dbReference>
<dbReference type="PANTHER" id="PTHR22916">
    <property type="entry name" value="GLYCOSYLTRANSFERASE"/>
    <property type="match status" value="1"/>
</dbReference>
<dbReference type="PANTHER" id="PTHR22916:SF3">
    <property type="entry name" value="UDP-GLCNAC:BETAGAL BETA-1,3-N-ACETYLGLUCOSAMINYLTRANSFERASE-LIKE PROTEIN 1"/>
    <property type="match status" value="1"/>
</dbReference>
<dbReference type="Pfam" id="PF00535">
    <property type="entry name" value="Glycos_transf_2"/>
    <property type="match status" value="1"/>
</dbReference>
<sequence>MAKASACIIAYNHESYIKDCLEGALAQRVDFDYEIIISEDCSTDRTREICVEYQKKYPDKIKLFLNEKNLGLIGNWVKALSLCQSEYVAICEGDDYWIDPAKLQKQIDFLDSHPDFALSGHNAQVVKNGQVIRLYAGAKQPKTMELKYILAHGSGSPTCSLVIRNSAIQNLPDWFSKMRACDWTIQAMAAQHGKMKYFTNIMGVYRKHDKGAGFAAKINAHKAGSPDFALPSKYTLEMIDNLNRHFNYQYDRELKRQSAYWYNLYINEYLKAGDIKMAKTYAGKILKVILPLSNWRGTWLTAKQALRLLAIYFLPIFILKLIKKSNAGQSK</sequence>
<organism evidence="2 3">
    <name type="scientific">bacterium (Candidatus Gribaldobacteria) CG_4_10_14_0_2_um_filter_41_16</name>
    <dbReference type="NCBI Taxonomy" id="2014265"/>
    <lineage>
        <taxon>Bacteria</taxon>
        <taxon>Candidatus Gribaldobacteria</taxon>
    </lineage>
</organism>
<comment type="caution">
    <text evidence="2">The sequence shown here is derived from an EMBL/GenBank/DDBJ whole genome shotgun (WGS) entry which is preliminary data.</text>
</comment>
<evidence type="ECO:0000313" key="2">
    <source>
        <dbReference type="EMBL" id="PJA01415.1"/>
    </source>
</evidence>
<dbReference type="EMBL" id="PFPR01000071">
    <property type="protein sequence ID" value="PJA01415.1"/>
    <property type="molecule type" value="Genomic_DNA"/>
</dbReference>
<gene>
    <name evidence="2" type="ORF">COX74_02860</name>
</gene>
<dbReference type="AlphaFoldDB" id="A0A2M7VHU2"/>
<feature type="domain" description="Glycosyltransferase 2-like" evidence="1">
    <location>
        <begin position="5"/>
        <end position="135"/>
    </location>
</feature>
<evidence type="ECO:0000259" key="1">
    <source>
        <dbReference type="Pfam" id="PF00535"/>
    </source>
</evidence>
<dbReference type="Gene3D" id="3.90.550.10">
    <property type="entry name" value="Spore Coat Polysaccharide Biosynthesis Protein SpsA, Chain A"/>
    <property type="match status" value="1"/>
</dbReference>
<dbReference type="Proteomes" id="UP000229364">
    <property type="component" value="Unassembled WGS sequence"/>
</dbReference>
<dbReference type="GO" id="GO:0016758">
    <property type="term" value="F:hexosyltransferase activity"/>
    <property type="evidence" value="ECO:0007669"/>
    <property type="project" value="UniProtKB-ARBA"/>
</dbReference>
<protein>
    <recommendedName>
        <fullName evidence="1">Glycosyltransferase 2-like domain-containing protein</fullName>
    </recommendedName>
</protein>
<evidence type="ECO:0000313" key="3">
    <source>
        <dbReference type="Proteomes" id="UP000229364"/>
    </source>
</evidence>
<dbReference type="InterPro" id="IPR029044">
    <property type="entry name" value="Nucleotide-diphossugar_trans"/>
</dbReference>
<reference evidence="3" key="1">
    <citation type="submission" date="2017-09" db="EMBL/GenBank/DDBJ databases">
        <title>Depth-based differentiation of microbial function through sediment-hosted aquifers and enrichment of novel symbionts in the deep terrestrial subsurface.</title>
        <authorList>
            <person name="Probst A.J."/>
            <person name="Ladd B."/>
            <person name="Jarett J.K."/>
            <person name="Geller-Mcgrath D.E."/>
            <person name="Sieber C.M.K."/>
            <person name="Emerson J.B."/>
            <person name="Anantharaman K."/>
            <person name="Thomas B.C."/>
            <person name="Malmstrom R."/>
            <person name="Stieglmeier M."/>
            <person name="Klingl A."/>
            <person name="Woyke T."/>
            <person name="Ryan C.M."/>
            <person name="Banfield J.F."/>
        </authorList>
    </citation>
    <scope>NUCLEOTIDE SEQUENCE [LARGE SCALE GENOMIC DNA]</scope>
</reference>
<name>A0A2M7VHU2_9BACT</name>
<accession>A0A2M7VHU2</accession>
<dbReference type="SUPFAM" id="SSF53448">
    <property type="entry name" value="Nucleotide-diphospho-sugar transferases"/>
    <property type="match status" value="1"/>
</dbReference>
<proteinExistence type="predicted"/>